<dbReference type="EMBL" id="BONQ01000183">
    <property type="protein sequence ID" value="GIG52576.1"/>
    <property type="molecule type" value="Genomic_DNA"/>
</dbReference>
<evidence type="ECO:0000313" key="3">
    <source>
        <dbReference type="EMBL" id="GIG52576.1"/>
    </source>
</evidence>
<protein>
    <recommendedName>
        <fullName evidence="2">PASTA domain-containing protein</fullName>
    </recommendedName>
</protein>
<feature type="domain" description="PASTA" evidence="2">
    <location>
        <begin position="287"/>
        <end position="361"/>
    </location>
</feature>
<dbReference type="Pfam" id="PF03793">
    <property type="entry name" value="PASTA"/>
    <property type="match status" value="2"/>
</dbReference>
<evidence type="ECO:0000259" key="2">
    <source>
        <dbReference type="PROSITE" id="PS51178"/>
    </source>
</evidence>
<reference evidence="3" key="1">
    <citation type="submission" date="2021-01" db="EMBL/GenBank/DDBJ databases">
        <title>Whole genome shotgun sequence of Dactylosporangium siamense NBRC 106093.</title>
        <authorList>
            <person name="Komaki H."/>
            <person name="Tamura T."/>
        </authorList>
    </citation>
    <scope>NUCLEOTIDE SEQUENCE</scope>
    <source>
        <strain evidence="3">NBRC 106093</strain>
    </source>
</reference>
<comment type="caution">
    <text evidence="3">The sequence shown here is derived from an EMBL/GenBank/DDBJ whole genome shotgun (WGS) entry which is preliminary data.</text>
</comment>
<dbReference type="AlphaFoldDB" id="A0A919PY73"/>
<dbReference type="SMART" id="SM00740">
    <property type="entry name" value="PASTA"/>
    <property type="match status" value="2"/>
</dbReference>
<feature type="chain" id="PRO_5038590979" description="PASTA domain-containing protein" evidence="1">
    <location>
        <begin position="31"/>
        <end position="453"/>
    </location>
</feature>
<keyword evidence="4" id="KW-1185">Reference proteome</keyword>
<feature type="signal peptide" evidence="1">
    <location>
        <begin position="1"/>
        <end position="30"/>
    </location>
</feature>
<dbReference type="Gene3D" id="3.30.10.20">
    <property type="match status" value="2"/>
</dbReference>
<dbReference type="CDD" id="cd06577">
    <property type="entry name" value="PASTA_pknB"/>
    <property type="match status" value="2"/>
</dbReference>
<proteinExistence type="predicted"/>
<feature type="domain" description="PASTA" evidence="2">
    <location>
        <begin position="368"/>
        <end position="441"/>
    </location>
</feature>
<name>A0A919PY73_9ACTN</name>
<evidence type="ECO:0000256" key="1">
    <source>
        <dbReference type="SAM" id="SignalP"/>
    </source>
</evidence>
<organism evidence="3 4">
    <name type="scientific">Dactylosporangium siamense</name>
    <dbReference type="NCBI Taxonomy" id="685454"/>
    <lineage>
        <taxon>Bacteria</taxon>
        <taxon>Bacillati</taxon>
        <taxon>Actinomycetota</taxon>
        <taxon>Actinomycetes</taxon>
        <taxon>Micromonosporales</taxon>
        <taxon>Micromonosporaceae</taxon>
        <taxon>Dactylosporangium</taxon>
    </lineage>
</organism>
<dbReference type="Proteomes" id="UP000660611">
    <property type="component" value="Unassembled WGS sequence"/>
</dbReference>
<evidence type="ECO:0000313" key="4">
    <source>
        <dbReference type="Proteomes" id="UP000660611"/>
    </source>
</evidence>
<sequence>MHTAFMGRSEPRRFLLVVVCMALVSTSACTPDQDGSAAKVPSYAKPPRSFADVLDQSGDRAVKADQHSLTLSHSSTSARVTDDLGQGVVLHDGAVTLTARTTGKGGGGTAAKGVVVFRDAVSGTDVAEQVLAPEAARIFYVVKSAAAPTSFDTTVSGATAQLAGGGVVLRSKDKTVGAIPPSWAYDANGKLVPSHYEVHGGTVRLVVEHRAAGVAYPVVADPPFILGAGGRLVGAQLLGGVFEWVALAAITWGVVKFDSNGCLTLSTFASCVLHPLQHDWGNKAAPKASQFDAKMPGLKGKRLPDAQTRLNQLGLRNIHLVDDTGQDRRVLDPKNWVVASQTPAEGTTVHANTELTLRVRKPSDGEGGASGGAGTVPDVMCMNLQEAQDKLKDAGYPTDSKDHTSQGRRQVLDRNWLVVAQSPKAGTAAAKDTHVKVEVVKYGEPTGSSGCKS</sequence>
<dbReference type="PROSITE" id="PS51178">
    <property type="entry name" value="PASTA"/>
    <property type="match status" value="2"/>
</dbReference>
<accession>A0A919PY73</accession>
<gene>
    <name evidence="3" type="ORF">Dsi01nite_106170</name>
</gene>
<keyword evidence="1" id="KW-0732">Signal</keyword>
<dbReference type="InterPro" id="IPR005543">
    <property type="entry name" value="PASTA_dom"/>
</dbReference>